<protein>
    <submittedName>
        <fullName evidence="4">ABC transporter substrate-binding protein</fullName>
    </submittedName>
</protein>
<sequence>MKELAYFEMRAHLYSKELDYKVEFKLKDLEQLWFCTQKNVKRKLKKYQSLGLLHYKPGIGRGNPSTLEFTKAFKTEIEEIVAKLVEKEQLDDLVQLLQLPIPREWITTVSTVQKLFGYTSTIQAKDILRTVTRRKLTTLHPMYSSITLESHLIKQLGDTLVRYEQETDQIKPHLAHHWRHNETYTSWTFYLRKGVLFHNHQSLTSLDVKSTMEWFRNQDSPNDWLLAGIEKIECINPYTVRFDLKEANPFFLRYISSLSLAILPKDIPFDENSWIGTGPFKLVERTENKLVLEAFDFYFFERPLLDRVEVWQVPVDAFEDLTYKVQYQESNGEPFLKKEVEPGFRFLSFNFNRNPKSMVHNKHFREAIFHLLDTEKMWDELDREDLMEASSFLPWNSTKQDRDSANIPSLLKKANYQEEKLHLFSLYFPKALEEANWFIQEADKYGMKFHLHTFDIEQLYTKQLDEQADLVFLGEIASLDYHLSFIGAFYNKALLFRKFLTDDQLSFIYQQLAQIKRQHTHQEREVYVSNVERYLREEFLIIFQHHPIHTVTFDPMIKDIQADSFNKVDFSKLWIE</sequence>
<evidence type="ECO:0000259" key="3">
    <source>
        <dbReference type="Pfam" id="PF12793"/>
    </source>
</evidence>
<name>A0ABT7L7G1_9BACI</name>
<keyword evidence="1" id="KW-0238">DNA-binding</keyword>
<organism evidence="4 5">
    <name type="scientific">Aquibacillus rhizosphaerae</name>
    <dbReference type="NCBI Taxonomy" id="3051431"/>
    <lineage>
        <taxon>Bacteria</taxon>
        <taxon>Bacillati</taxon>
        <taxon>Bacillota</taxon>
        <taxon>Bacilli</taxon>
        <taxon>Bacillales</taxon>
        <taxon>Bacillaceae</taxon>
        <taxon>Aquibacillus</taxon>
    </lineage>
</organism>
<evidence type="ECO:0000259" key="2">
    <source>
        <dbReference type="Pfam" id="PF00496"/>
    </source>
</evidence>
<dbReference type="EMBL" id="JASTZU010000047">
    <property type="protein sequence ID" value="MDL4841753.1"/>
    <property type="molecule type" value="Genomic_DNA"/>
</dbReference>
<dbReference type="SUPFAM" id="SSF53850">
    <property type="entry name" value="Periplasmic binding protein-like II"/>
    <property type="match status" value="1"/>
</dbReference>
<gene>
    <name evidence="4" type="ORF">QQS35_15035</name>
</gene>
<dbReference type="PANTHER" id="PTHR30290:SF72">
    <property type="entry name" value="HTH-TYPE TRANSCRIPTIONAL REGULATOR SGRR"/>
    <property type="match status" value="1"/>
</dbReference>
<dbReference type="RefSeq" id="WP_285933035.1">
    <property type="nucleotide sequence ID" value="NZ_JASTZU010000047.1"/>
</dbReference>
<reference evidence="4 5" key="1">
    <citation type="submission" date="2023-06" db="EMBL/GenBank/DDBJ databases">
        <title>Aquibacillus rhizosphaerae LR5S19.</title>
        <authorList>
            <person name="Sun J.-Q."/>
        </authorList>
    </citation>
    <scope>NUCLEOTIDE SEQUENCE [LARGE SCALE GENOMIC DNA]</scope>
    <source>
        <strain evidence="4 5">LR5S19</strain>
    </source>
</reference>
<comment type="caution">
    <text evidence="4">The sequence shown here is derived from an EMBL/GenBank/DDBJ whole genome shotgun (WGS) entry which is preliminary data.</text>
</comment>
<evidence type="ECO:0000256" key="1">
    <source>
        <dbReference type="ARBA" id="ARBA00023125"/>
    </source>
</evidence>
<dbReference type="Gene3D" id="3.10.105.10">
    <property type="entry name" value="Dipeptide-binding Protein, Domain 3"/>
    <property type="match status" value="1"/>
</dbReference>
<dbReference type="InterPro" id="IPR000914">
    <property type="entry name" value="SBP_5_dom"/>
</dbReference>
<accession>A0ABT7L7G1</accession>
<feature type="domain" description="Solute-binding protein family 5" evidence="2">
    <location>
        <begin position="169"/>
        <end position="492"/>
    </location>
</feature>
<proteinExistence type="predicted"/>
<dbReference type="Pfam" id="PF12793">
    <property type="entry name" value="SgrR_N"/>
    <property type="match status" value="1"/>
</dbReference>
<dbReference type="PANTHER" id="PTHR30290">
    <property type="entry name" value="PERIPLASMIC BINDING COMPONENT OF ABC TRANSPORTER"/>
    <property type="match status" value="1"/>
</dbReference>
<evidence type="ECO:0000313" key="4">
    <source>
        <dbReference type="EMBL" id="MDL4841753.1"/>
    </source>
</evidence>
<keyword evidence="5" id="KW-1185">Reference proteome</keyword>
<dbReference type="CDD" id="cd08507">
    <property type="entry name" value="PBP2_SgrR_like"/>
    <property type="match status" value="1"/>
</dbReference>
<dbReference type="Proteomes" id="UP001235343">
    <property type="component" value="Unassembled WGS sequence"/>
</dbReference>
<dbReference type="Gene3D" id="3.40.190.10">
    <property type="entry name" value="Periplasmic binding protein-like II"/>
    <property type="match status" value="1"/>
</dbReference>
<dbReference type="InterPro" id="IPR025370">
    <property type="entry name" value="SgrR_HTH_N"/>
</dbReference>
<dbReference type="InterPro" id="IPR039424">
    <property type="entry name" value="SBP_5"/>
</dbReference>
<feature type="domain" description="Transcriptional regulator SgrR N-terminal HTH" evidence="3">
    <location>
        <begin position="13"/>
        <end position="98"/>
    </location>
</feature>
<evidence type="ECO:0000313" key="5">
    <source>
        <dbReference type="Proteomes" id="UP001235343"/>
    </source>
</evidence>
<dbReference type="Pfam" id="PF00496">
    <property type="entry name" value="SBP_bac_5"/>
    <property type="match status" value="1"/>
</dbReference>